<dbReference type="RefSeq" id="WP_377911608.1">
    <property type="nucleotide sequence ID" value="NZ_JBHSKS010000001.1"/>
</dbReference>
<proteinExistence type="predicted"/>
<evidence type="ECO:0000313" key="1">
    <source>
        <dbReference type="EMBL" id="MFC5190488.1"/>
    </source>
</evidence>
<gene>
    <name evidence="1" type="ORF">ACFPIK_01825</name>
</gene>
<evidence type="ECO:0000313" key="2">
    <source>
        <dbReference type="Proteomes" id="UP001596163"/>
    </source>
</evidence>
<protein>
    <recommendedName>
        <fullName evidence="3">SpoIIAA-like</fullName>
    </recommendedName>
</protein>
<evidence type="ECO:0008006" key="3">
    <source>
        <dbReference type="Google" id="ProtNLM"/>
    </source>
</evidence>
<keyword evidence="2" id="KW-1185">Reference proteome</keyword>
<dbReference type="EMBL" id="JBHSKS010000001">
    <property type="protein sequence ID" value="MFC5190488.1"/>
    <property type="molecule type" value="Genomic_DNA"/>
</dbReference>
<name>A0ABW0BTE7_9BACT</name>
<dbReference type="Proteomes" id="UP001596163">
    <property type="component" value="Unassembled WGS sequence"/>
</dbReference>
<reference evidence="2" key="1">
    <citation type="journal article" date="2019" name="Int. J. Syst. Evol. Microbiol.">
        <title>The Global Catalogue of Microorganisms (GCM) 10K type strain sequencing project: providing services to taxonomists for standard genome sequencing and annotation.</title>
        <authorList>
            <consortium name="The Broad Institute Genomics Platform"/>
            <consortium name="The Broad Institute Genome Sequencing Center for Infectious Disease"/>
            <person name="Wu L."/>
            <person name="Ma J."/>
        </authorList>
    </citation>
    <scope>NUCLEOTIDE SEQUENCE [LARGE SCALE GENOMIC DNA]</scope>
    <source>
        <strain evidence="2">CGMCC 1.7030</strain>
    </source>
</reference>
<comment type="caution">
    <text evidence="1">The sequence shown here is derived from an EMBL/GenBank/DDBJ whole genome shotgun (WGS) entry which is preliminary data.</text>
</comment>
<sequence>MTVKFFGHVGLTDMVQFTRAITQMPDYSPYFPLICDFRASRAVAYRIDINEFLKKFTSIVSIPHKKKYGLIYSTLNQKFLLSIFKLSGPLLNLEIELFSNLDDCITWMTSEEGVKKELTEHLSNHSNV</sequence>
<organism evidence="1 2">
    <name type="scientific">Algoriphagus aquatilis</name>
    <dbReference type="NCBI Taxonomy" id="490186"/>
    <lineage>
        <taxon>Bacteria</taxon>
        <taxon>Pseudomonadati</taxon>
        <taxon>Bacteroidota</taxon>
        <taxon>Cytophagia</taxon>
        <taxon>Cytophagales</taxon>
        <taxon>Cyclobacteriaceae</taxon>
        <taxon>Algoriphagus</taxon>
    </lineage>
</organism>
<accession>A0ABW0BTE7</accession>